<dbReference type="EMBL" id="CP066681">
    <property type="protein sequence ID" value="QQG36046.1"/>
    <property type="molecule type" value="Genomic_DNA"/>
</dbReference>
<protein>
    <submittedName>
        <fullName evidence="2">DUF3137 domain-containing protein</fullName>
    </submittedName>
</protein>
<sequence>MEQLRDISDQDFHESVRPRLEQLELVRQAKRAAYLFRRKIAIPLAAALIPVCALVDWMLLRLQSGSDDSVAGITIAMLGALYYWVTQPRREYAKAYKTDILPQIARLFGNLSYQVDGKIPMSDLEPSKIIPFHNRYKSEDCFTGTYKGIRITLSEIHLERRERSGKRTTYTTVFKGLAVLVAMPREKFYGHTVLMENVSGFGKWFQKQSTGLKHADLVDPEFEKAFDVFTNDQVEARYLIDPAMVENLKTMRDAYDARTFSAAYYKNQVLVLLPSKHNYFEPANIEVPATDSQSIISMKEELGHILSLVDRLEVYDAVSLHAARQDGRLPPGEELQPAPGRVANIL</sequence>
<evidence type="ECO:0000313" key="2">
    <source>
        <dbReference type="EMBL" id="QQG36046.1"/>
    </source>
</evidence>
<dbReference type="Proteomes" id="UP000595362">
    <property type="component" value="Chromosome"/>
</dbReference>
<feature type="transmembrane region" description="Helical" evidence="1">
    <location>
        <begin position="40"/>
        <end position="63"/>
    </location>
</feature>
<evidence type="ECO:0000313" key="3">
    <source>
        <dbReference type="Proteomes" id="UP000595362"/>
    </source>
</evidence>
<keyword evidence="1" id="KW-1133">Transmembrane helix</keyword>
<dbReference type="AlphaFoldDB" id="A0A7T5UGM3"/>
<gene>
    <name evidence="2" type="ORF">HYS17_11210</name>
</gene>
<dbReference type="InterPro" id="IPR021484">
    <property type="entry name" value="DUF3137"/>
</dbReference>
<evidence type="ECO:0000256" key="1">
    <source>
        <dbReference type="SAM" id="Phobius"/>
    </source>
</evidence>
<keyword evidence="1" id="KW-0472">Membrane</keyword>
<dbReference type="Pfam" id="PF11335">
    <property type="entry name" value="DUF3137"/>
    <property type="match status" value="1"/>
</dbReference>
<organism evidence="2 3">
    <name type="scientific">Micavibrio aeruginosavorus</name>
    <dbReference type="NCBI Taxonomy" id="349221"/>
    <lineage>
        <taxon>Bacteria</taxon>
        <taxon>Pseudomonadati</taxon>
        <taxon>Bdellovibrionota</taxon>
        <taxon>Bdellovibrionia</taxon>
        <taxon>Bdellovibrionales</taxon>
        <taxon>Pseudobdellovibrionaceae</taxon>
        <taxon>Micavibrio</taxon>
    </lineage>
</organism>
<feature type="transmembrane region" description="Helical" evidence="1">
    <location>
        <begin position="69"/>
        <end position="85"/>
    </location>
</feature>
<reference evidence="2 3" key="1">
    <citation type="submission" date="2020-07" db="EMBL/GenBank/DDBJ databases">
        <title>Huge and variable diversity of episymbiotic CPR bacteria and DPANN archaea in groundwater ecosystems.</title>
        <authorList>
            <person name="He C.Y."/>
            <person name="Keren R."/>
            <person name="Whittaker M."/>
            <person name="Farag I.F."/>
            <person name="Doudna J."/>
            <person name="Cate J.H.D."/>
            <person name="Banfield J.F."/>
        </authorList>
    </citation>
    <scope>NUCLEOTIDE SEQUENCE [LARGE SCALE GENOMIC DNA]</scope>
    <source>
        <strain evidence="2">NC_groundwater_70_Ag_B-0.1um_54_66</strain>
    </source>
</reference>
<keyword evidence="1" id="KW-0812">Transmembrane</keyword>
<proteinExistence type="predicted"/>
<accession>A0A7T5UGM3</accession>
<name>A0A7T5UGM3_9BACT</name>